<evidence type="ECO:0000259" key="4">
    <source>
        <dbReference type="PROSITE" id="PS51112"/>
    </source>
</evidence>
<dbReference type="InterPro" id="IPR027485">
    <property type="entry name" value="AMMECR1_N"/>
</dbReference>
<proteinExistence type="inferred from homology"/>
<evidence type="ECO:0000313" key="5">
    <source>
        <dbReference type="EMBL" id="PIU41323.1"/>
    </source>
</evidence>
<comment type="similarity">
    <text evidence="1 2">Belongs to the MEMO1 family.</text>
</comment>
<accession>A0A2J0KZT6</accession>
<dbReference type="NCBIfam" id="TIGR04336">
    <property type="entry name" value="AmmeMemoSam_B"/>
    <property type="match status" value="1"/>
</dbReference>
<feature type="chain" id="PRO_5014334325" description="MEMO1 family protein COS99_06050" evidence="3">
    <location>
        <begin position="22"/>
        <end position="504"/>
    </location>
</feature>
<dbReference type="InterPro" id="IPR036071">
    <property type="entry name" value="AMMECR1_dom_sf"/>
</dbReference>
<dbReference type="Gene3D" id="3.30.700.20">
    <property type="entry name" value="Hypothetical protein ph0010, domain 1"/>
    <property type="match status" value="1"/>
</dbReference>
<name>A0A2J0KZT6_9BACT</name>
<evidence type="ECO:0000256" key="3">
    <source>
        <dbReference type="SAM" id="SignalP"/>
    </source>
</evidence>
<dbReference type="CDD" id="cd07361">
    <property type="entry name" value="MEMO_like"/>
    <property type="match status" value="1"/>
</dbReference>
<dbReference type="PANTHER" id="PTHR11060:SF0">
    <property type="entry name" value="PROTEIN MEMO1"/>
    <property type="match status" value="1"/>
</dbReference>
<protein>
    <recommendedName>
        <fullName evidence="2">MEMO1 family protein COS99_06050</fullName>
    </recommendedName>
</protein>
<dbReference type="Pfam" id="PF01871">
    <property type="entry name" value="AMMECR1"/>
    <property type="match status" value="1"/>
</dbReference>
<dbReference type="NCBIfam" id="TIGR00296">
    <property type="entry name" value="TIGR00296 family protein"/>
    <property type="match status" value="1"/>
</dbReference>
<dbReference type="Pfam" id="PF01875">
    <property type="entry name" value="Memo"/>
    <property type="match status" value="1"/>
</dbReference>
<evidence type="ECO:0000256" key="1">
    <source>
        <dbReference type="ARBA" id="ARBA00006315"/>
    </source>
</evidence>
<organism evidence="5 6">
    <name type="scientific">Candidatus Aquitaenariimonas noxiae</name>
    <dbReference type="NCBI Taxonomy" id="1974741"/>
    <lineage>
        <taxon>Bacteria</taxon>
        <taxon>Pseudomonadati</taxon>
        <taxon>Candidatus Omnitrophota</taxon>
        <taxon>Candidatus Aquitaenariimonas</taxon>
    </lineage>
</organism>
<dbReference type="Gene3D" id="3.40.830.10">
    <property type="entry name" value="LigB-like"/>
    <property type="match status" value="1"/>
</dbReference>
<dbReference type="HAMAP" id="MF_00055">
    <property type="entry name" value="MEMO1"/>
    <property type="match status" value="1"/>
</dbReference>
<dbReference type="SUPFAM" id="SSF143447">
    <property type="entry name" value="AMMECR1-like"/>
    <property type="match status" value="1"/>
</dbReference>
<dbReference type="Proteomes" id="UP000230052">
    <property type="component" value="Unassembled WGS sequence"/>
</dbReference>
<comment type="caution">
    <text evidence="5">The sequence shown here is derived from an EMBL/GenBank/DDBJ whole genome shotgun (WGS) entry which is preliminary data.</text>
</comment>
<sequence length="504" mass="55345">MKIAKCLVLSLFLLSFCVATASAEVKQSDLAGSWYPGTKEELSNQINYYLDQAGTPKIDGKIIAIISPHAGLQYSGPVAAYSYKAVAGMAVDTVVVIGFSHKLDYDGVAVFDREAYGTPLGVISTDMDVVKKLTSYNKKITSYPAAFEGENSIELEIPFLQSVLKDFKLVMVAIGEQTEENDKIIADALYNALKDKDKILLVGSTDLHHFFPYDETNKIDKSTVDIIKAFDPARLYSENILAGGRLMCGPGAVCATMTAAKELGADKLEVLKYANSGDTAGDKTRVVGYVSAVMYKSNQKARRFDGLVKEAFAEEAVKKGETQMLSEDQKKRLLQIARDTIETYIKTGKIPDFKEDDPVLNREMGAFVTLHYKGELRGCIGNIVGRGPLYKTVRDMAIESSTGDPRFPPVTSGELKDIDVEISVLSELEKISDPSIIEMGKHGVLVRSGFRSGVFLPQVATETGWTRDEFMSNLCTHKAGLAPDAWKKSDCDIYIFTAEVFREK</sequence>
<reference evidence="5 6" key="1">
    <citation type="submission" date="2017-09" db="EMBL/GenBank/DDBJ databases">
        <title>Depth-based differentiation of microbial function through sediment-hosted aquifers and enrichment of novel symbionts in the deep terrestrial subsurface.</title>
        <authorList>
            <person name="Probst A.J."/>
            <person name="Ladd B."/>
            <person name="Jarett J.K."/>
            <person name="Geller-Mcgrath D.E."/>
            <person name="Sieber C.M."/>
            <person name="Emerson J.B."/>
            <person name="Anantharaman K."/>
            <person name="Thomas B.C."/>
            <person name="Malmstrom R."/>
            <person name="Stieglmeier M."/>
            <person name="Klingl A."/>
            <person name="Woyke T."/>
            <person name="Ryan C.M."/>
            <person name="Banfield J.F."/>
        </authorList>
    </citation>
    <scope>NUCLEOTIDE SEQUENCE [LARGE SCALE GENOMIC DNA]</scope>
    <source>
        <strain evidence="5">CG07_land_8_20_14_0_80_42_15</strain>
    </source>
</reference>
<dbReference type="NCBIfam" id="TIGR04335">
    <property type="entry name" value="AmmeMemoSam_A"/>
    <property type="match status" value="1"/>
</dbReference>
<dbReference type="EMBL" id="PEWV01000061">
    <property type="protein sequence ID" value="PIU41323.1"/>
    <property type="molecule type" value="Genomic_DNA"/>
</dbReference>
<dbReference type="InterPro" id="IPR023473">
    <property type="entry name" value="AMMECR1"/>
</dbReference>
<dbReference type="InterPro" id="IPR002733">
    <property type="entry name" value="AMMECR1_domain"/>
</dbReference>
<gene>
    <name evidence="5" type="ORF">COS99_06050</name>
</gene>
<evidence type="ECO:0000256" key="2">
    <source>
        <dbReference type="HAMAP-Rule" id="MF_00055"/>
    </source>
</evidence>
<dbReference type="InterPro" id="IPR027623">
    <property type="entry name" value="AmmeMemoSam_A"/>
</dbReference>
<dbReference type="PANTHER" id="PTHR11060">
    <property type="entry name" value="PROTEIN MEMO1"/>
    <property type="match status" value="1"/>
</dbReference>
<dbReference type="PROSITE" id="PS51112">
    <property type="entry name" value="AMMECR1"/>
    <property type="match status" value="1"/>
</dbReference>
<dbReference type="AlphaFoldDB" id="A0A2J0KZT6"/>
<evidence type="ECO:0000313" key="6">
    <source>
        <dbReference type="Proteomes" id="UP000230052"/>
    </source>
</evidence>
<feature type="domain" description="AMMECR1" evidence="4">
    <location>
        <begin position="328"/>
        <end position="504"/>
    </location>
</feature>
<dbReference type="Gene3D" id="3.30.1490.150">
    <property type="entry name" value="Hypothetical protein ph0010, domain 2"/>
    <property type="match status" value="1"/>
</dbReference>
<feature type="signal peptide" evidence="3">
    <location>
        <begin position="1"/>
        <end position="21"/>
    </location>
</feature>
<dbReference type="InterPro" id="IPR002737">
    <property type="entry name" value="MEMO1_fam"/>
</dbReference>
<keyword evidence="3" id="KW-0732">Signal</keyword>